<feature type="domain" description="Transglutaminase-like" evidence="3">
    <location>
        <begin position="604"/>
        <end position="683"/>
    </location>
</feature>
<feature type="transmembrane region" description="Helical" evidence="2">
    <location>
        <begin position="218"/>
        <end position="237"/>
    </location>
</feature>
<dbReference type="Gene3D" id="3.10.620.30">
    <property type="match status" value="1"/>
</dbReference>
<feature type="region of interest" description="Disordered" evidence="1">
    <location>
        <begin position="686"/>
        <end position="751"/>
    </location>
</feature>
<dbReference type="Proteomes" id="UP000273119">
    <property type="component" value="Unassembled WGS sequence"/>
</dbReference>
<accession>A0A496PJH0</accession>
<dbReference type="PANTHER" id="PTHR42736:SF1">
    <property type="entry name" value="PROTEIN-GLUTAMINE GAMMA-GLUTAMYLTRANSFERASE"/>
    <property type="match status" value="1"/>
</dbReference>
<evidence type="ECO:0000313" key="4">
    <source>
        <dbReference type="EMBL" id="RKW70644.1"/>
    </source>
</evidence>
<dbReference type="InterPro" id="IPR002931">
    <property type="entry name" value="Transglutaminase-like"/>
</dbReference>
<name>A0A496PJH0_9MICC</name>
<dbReference type="EMBL" id="QQXL01000003">
    <property type="protein sequence ID" value="RKW70644.1"/>
    <property type="molecule type" value="Genomic_DNA"/>
</dbReference>
<dbReference type="SUPFAM" id="SSF54001">
    <property type="entry name" value="Cysteine proteinases"/>
    <property type="match status" value="1"/>
</dbReference>
<dbReference type="RefSeq" id="WP_121484668.1">
    <property type="nucleotide sequence ID" value="NZ_QQXL01000003.1"/>
</dbReference>
<feature type="transmembrane region" description="Helical" evidence="2">
    <location>
        <begin position="170"/>
        <end position="188"/>
    </location>
</feature>
<dbReference type="PANTHER" id="PTHR42736">
    <property type="entry name" value="PROTEIN-GLUTAMINE GAMMA-GLUTAMYLTRANSFERASE"/>
    <property type="match status" value="1"/>
</dbReference>
<feature type="compositionally biased region" description="Low complexity" evidence="1">
    <location>
        <begin position="699"/>
        <end position="751"/>
    </location>
</feature>
<evidence type="ECO:0000313" key="5">
    <source>
        <dbReference type="Proteomes" id="UP000273119"/>
    </source>
</evidence>
<comment type="caution">
    <text evidence="4">The sequence shown here is derived from an EMBL/GenBank/DDBJ whole genome shotgun (WGS) entry which is preliminary data.</text>
</comment>
<keyword evidence="5" id="KW-1185">Reference proteome</keyword>
<feature type="compositionally biased region" description="Basic and acidic residues" evidence="1">
    <location>
        <begin position="532"/>
        <end position="546"/>
    </location>
</feature>
<dbReference type="InterPro" id="IPR038765">
    <property type="entry name" value="Papain-like_cys_pep_sf"/>
</dbReference>
<dbReference type="Pfam" id="PF11992">
    <property type="entry name" value="TgpA_N"/>
    <property type="match status" value="1"/>
</dbReference>
<feature type="transmembrane region" description="Helical" evidence="2">
    <location>
        <begin position="112"/>
        <end position="130"/>
    </location>
</feature>
<feature type="transmembrane region" description="Helical" evidence="2">
    <location>
        <begin position="756"/>
        <end position="777"/>
    </location>
</feature>
<keyword evidence="2" id="KW-0472">Membrane</keyword>
<reference evidence="4 5" key="1">
    <citation type="submission" date="2018-07" db="EMBL/GenBank/DDBJ databases">
        <title>Arthrobacter sp. nov., isolated from raw cow's milk with high bacterial count.</title>
        <authorList>
            <person name="Hahne J."/>
            <person name="Isele D."/>
            <person name="Lipski A."/>
        </authorList>
    </citation>
    <scope>NUCLEOTIDE SEQUENCE [LARGE SCALE GENOMIC DNA]</scope>
    <source>
        <strain evidence="4 5">JZ R-183</strain>
    </source>
</reference>
<protein>
    <submittedName>
        <fullName evidence="4">Transglutaminase domain-containing protein</fullName>
    </submittedName>
</protein>
<dbReference type="InterPro" id="IPR052901">
    <property type="entry name" value="Bact_TGase-like"/>
</dbReference>
<feature type="transmembrane region" description="Helical" evidence="2">
    <location>
        <begin position="83"/>
        <end position="100"/>
    </location>
</feature>
<feature type="transmembrane region" description="Helical" evidence="2">
    <location>
        <begin position="195"/>
        <end position="212"/>
    </location>
</feature>
<feature type="region of interest" description="Disordered" evidence="1">
    <location>
        <begin position="1"/>
        <end position="47"/>
    </location>
</feature>
<evidence type="ECO:0000256" key="2">
    <source>
        <dbReference type="SAM" id="Phobius"/>
    </source>
</evidence>
<feature type="region of interest" description="Disordered" evidence="1">
    <location>
        <begin position="518"/>
        <end position="546"/>
    </location>
</feature>
<dbReference type="AlphaFoldDB" id="A0A496PJH0"/>
<dbReference type="SMART" id="SM00460">
    <property type="entry name" value="TGc"/>
    <property type="match status" value="1"/>
</dbReference>
<feature type="compositionally biased region" description="Low complexity" evidence="1">
    <location>
        <begin position="379"/>
        <end position="398"/>
    </location>
</feature>
<gene>
    <name evidence="4" type="ORF">DWQ67_05885</name>
</gene>
<feature type="transmembrane region" description="Helical" evidence="2">
    <location>
        <begin position="60"/>
        <end position="77"/>
    </location>
</feature>
<dbReference type="InterPro" id="IPR021878">
    <property type="entry name" value="TgpA_N"/>
</dbReference>
<feature type="compositionally biased region" description="Polar residues" evidence="1">
    <location>
        <begin position="420"/>
        <end position="430"/>
    </location>
</feature>
<proteinExistence type="predicted"/>
<organism evidence="4 5">
    <name type="scientific">Galactobacter caseinivorans</name>
    <dbReference type="NCBI Taxonomy" id="2676123"/>
    <lineage>
        <taxon>Bacteria</taxon>
        <taxon>Bacillati</taxon>
        <taxon>Actinomycetota</taxon>
        <taxon>Actinomycetes</taxon>
        <taxon>Micrococcales</taxon>
        <taxon>Micrococcaceae</taxon>
        <taxon>Galactobacter</taxon>
    </lineage>
</organism>
<feature type="region of interest" description="Disordered" evidence="1">
    <location>
        <begin position="842"/>
        <end position="865"/>
    </location>
</feature>
<feature type="region of interest" description="Disordered" evidence="1">
    <location>
        <begin position="377"/>
        <end position="435"/>
    </location>
</feature>
<evidence type="ECO:0000259" key="3">
    <source>
        <dbReference type="SMART" id="SM00460"/>
    </source>
</evidence>
<keyword evidence="2" id="KW-0812">Transmembrane</keyword>
<feature type="transmembrane region" description="Helical" evidence="2">
    <location>
        <begin position="264"/>
        <end position="285"/>
    </location>
</feature>
<keyword evidence="2" id="KW-1133">Transmembrane helix</keyword>
<evidence type="ECO:0000256" key="1">
    <source>
        <dbReference type="SAM" id="MobiDB-lite"/>
    </source>
</evidence>
<dbReference type="Pfam" id="PF01841">
    <property type="entry name" value="Transglut_core"/>
    <property type="match status" value="1"/>
</dbReference>
<sequence>MSATLMGSPGQRPPVEDEPGRRSGGAYADATAGKRTKRAGLDHPSPVRISSPRREFGEQLVLLVIVLLAVLPVLGLLVDGGTWYAPLFVNAAAVALVGSLSRIVTRRSWPGWVLQPLVVASTTQMIAVPATQRWGPLPGPETLAGLRDATQNLASALANDVAPIQPVTEVTAFSAACVGLLVWVLDMLCRGRLRAPALGIPLVLAPAVASSFSIENPLGTVVLACVGAAVVALLLLPRRPLPAPVTRGSEAGTRRRASLQAVRALAATVTVAAAAVAAAAAPALVVPEPERGQFPVGSRWITPGSFMGVDPLLDLSRDLRSPLSRTVLRYSAPADSSVYLRTNTISDLLAAQWRPSEEGFTPYQAGDTLAAEPWGTNQANAADGAGSPSGAPAHAPTAQEMVGTGYPSWVLNGGEADSWTGESTNPNTTEAQRKPGAAVGIDAVGYASPWVALPQDTTKVTGLDGSFAQQLSTGTLRQRANQTVEGGRYTAQLLQPPSSQQLSSSPSLKDVAQEGLDTNGEIADPASGARIDSADPLKADQDRIPEPVRTLAQRVVKDAGAQNRPDRIAAALRDHLTSAQYSYSEQAPVSSNGRSGGLDMVQRFLETKSGYCVHFASTMVLMARSEGIPARLALGYSPGTSSKQAGNVAGVEGTTFDVNSRNAHAWAELYFVNVGWVAFDPTPGRAGTTSDALVESPGASSSSAAPSTSASATPSSAAADPTRTTRDAASSAADATSTSGNAQAGSSPAAAQAPPWLWPTVGAVLAAALLLGGAWGARSALASRRTATIGAGGPGAAELAWRQAARAARHGSSAWTRPSPEAAAAWFPDGEAHDAAQRLASAVDRDRYGPSSGRAGAAPETDRAAGERLLSDLDVLRAAAEQRKRKH</sequence>